<gene>
    <name evidence="2" type="ORF">GSH16_00585</name>
</gene>
<dbReference type="InterPro" id="IPR050177">
    <property type="entry name" value="Lipid_A_modif_metabolic_enz"/>
</dbReference>
<reference evidence="2 3" key="1">
    <citation type="submission" date="2019-12" db="EMBL/GenBank/DDBJ databases">
        <title>Strain KN286 was isolated from seawater, which was collected from Caroline Seamount in the tropical western Pacific.</title>
        <authorList>
            <person name="Wang Q."/>
        </authorList>
    </citation>
    <scope>NUCLEOTIDE SEQUENCE [LARGE SCALE GENOMIC DNA]</scope>
    <source>
        <strain evidence="2 3">KN286</strain>
    </source>
</reference>
<dbReference type="SUPFAM" id="SSF51735">
    <property type="entry name" value="NAD(P)-binding Rossmann-fold domains"/>
    <property type="match status" value="1"/>
</dbReference>
<evidence type="ECO:0000313" key="3">
    <source>
        <dbReference type="Proteomes" id="UP000436016"/>
    </source>
</evidence>
<dbReference type="AlphaFoldDB" id="A0A6B0TRU0"/>
<comment type="caution">
    <text evidence="2">The sequence shown here is derived from an EMBL/GenBank/DDBJ whole genome shotgun (WGS) entry which is preliminary data.</text>
</comment>
<dbReference type="PANTHER" id="PTHR43245:SF55">
    <property type="entry name" value="NAD(P)-BINDING DOMAIN-CONTAINING PROTEIN"/>
    <property type="match status" value="1"/>
</dbReference>
<dbReference type="Pfam" id="PF01370">
    <property type="entry name" value="Epimerase"/>
    <property type="match status" value="1"/>
</dbReference>
<protein>
    <submittedName>
        <fullName evidence="2">NAD-dependent epimerase/dehydratase family protein</fullName>
    </submittedName>
</protein>
<evidence type="ECO:0000259" key="1">
    <source>
        <dbReference type="Pfam" id="PF01370"/>
    </source>
</evidence>
<feature type="domain" description="NAD-dependent epimerase/dehydratase" evidence="1">
    <location>
        <begin position="8"/>
        <end position="215"/>
    </location>
</feature>
<keyword evidence="3" id="KW-1185">Reference proteome</keyword>
<organism evidence="2 3">
    <name type="scientific">Oceanomicrobium pacificus</name>
    <dbReference type="NCBI Taxonomy" id="2692916"/>
    <lineage>
        <taxon>Bacteria</taxon>
        <taxon>Pseudomonadati</taxon>
        <taxon>Pseudomonadota</taxon>
        <taxon>Alphaproteobacteria</taxon>
        <taxon>Rhodobacterales</taxon>
        <taxon>Paracoccaceae</taxon>
        <taxon>Oceanomicrobium</taxon>
    </lineage>
</organism>
<dbReference type="InterPro" id="IPR036291">
    <property type="entry name" value="NAD(P)-bd_dom_sf"/>
</dbReference>
<proteinExistence type="predicted"/>
<sequence>MSTGTRRIAVTGPGGRIGHGLCAGLTARGWTVIPLARRPDRFGPTTRPFDLGHETPPDLSSCDALVHLALDHLPGRYRGGEGDDPAGFLRRNRDGTARLFAAAEAAGVARVIFLSSRAVYGPQPRGARLTEATPCVPDTLYGQVKLAGEALLRGRAFDGVALRATGIYGPPPPGQLFKWADLIAAYAHGVPVAPRQGTELHLDDLTAAVDLLLRRAPADLPPCLNISDLLLDRRDLLALWTRLTGQTGPLPPRCDPKDFNVMNTDRARALGWRPQGQAGLEAALRDHADTLGIRPLRGPCPID</sequence>
<dbReference type="RefSeq" id="WP_160850914.1">
    <property type="nucleotide sequence ID" value="NZ_WUWG01000001.1"/>
</dbReference>
<dbReference type="EMBL" id="WUWG01000001">
    <property type="protein sequence ID" value="MXU63922.1"/>
    <property type="molecule type" value="Genomic_DNA"/>
</dbReference>
<dbReference type="Proteomes" id="UP000436016">
    <property type="component" value="Unassembled WGS sequence"/>
</dbReference>
<dbReference type="Gene3D" id="3.40.50.720">
    <property type="entry name" value="NAD(P)-binding Rossmann-like Domain"/>
    <property type="match status" value="1"/>
</dbReference>
<dbReference type="PANTHER" id="PTHR43245">
    <property type="entry name" value="BIFUNCTIONAL POLYMYXIN RESISTANCE PROTEIN ARNA"/>
    <property type="match status" value="1"/>
</dbReference>
<dbReference type="InterPro" id="IPR001509">
    <property type="entry name" value="Epimerase_deHydtase"/>
</dbReference>
<accession>A0A6B0TRU0</accession>
<name>A0A6B0TRU0_9RHOB</name>
<dbReference type="CDD" id="cd08946">
    <property type="entry name" value="SDR_e"/>
    <property type="match status" value="1"/>
</dbReference>
<evidence type="ECO:0000313" key="2">
    <source>
        <dbReference type="EMBL" id="MXU63922.1"/>
    </source>
</evidence>